<dbReference type="Gene3D" id="3.90.1750.20">
    <property type="entry name" value="Putative Large Serine Recombinase, Chain B, Domain 2"/>
    <property type="match status" value="1"/>
</dbReference>
<reference evidence="6" key="1">
    <citation type="journal article" date="2014" name="Front. Microbiol.">
        <title>High frequency of phylogenetically diverse reductive dehalogenase-homologous genes in deep subseafloor sedimentary metagenomes.</title>
        <authorList>
            <person name="Kawai M."/>
            <person name="Futagami T."/>
            <person name="Toyoda A."/>
            <person name="Takaki Y."/>
            <person name="Nishi S."/>
            <person name="Hori S."/>
            <person name="Arai W."/>
            <person name="Tsubouchi T."/>
            <person name="Morono Y."/>
            <person name="Uchiyama I."/>
            <person name="Ito T."/>
            <person name="Fujiyama A."/>
            <person name="Inagaki F."/>
            <person name="Takami H."/>
        </authorList>
    </citation>
    <scope>NUCLEOTIDE SEQUENCE</scope>
    <source>
        <strain evidence="6">Expedition CK06-06</strain>
    </source>
</reference>
<dbReference type="SUPFAM" id="SSF53041">
    <property type="entry name" value="Resolvase-like"/>
    <property type="match status" value="1"/>
</dbReference>
<evidence type="ECO:0000313" key="6">
    <source>
        <dbReference type="EMBL" id="GAG01500.1"/>
    </source>
</evidence>
<evidence type="ECO:0000256" key="1">
    <source>
        <dbReference type="ARBA" id="ARBA00023125"/>
    </source>
</evidence>
<dbReference type="PANTHER" id="PTHR30461:SF2">
    <property type="entry name" value="SERINE RECOMBINASE PINE-RELATED"/>
    <property type="match status" value="1"/>
</dbReference>
<evidence type="ECO:0008006" key="7">
    <source>
        <dbReference type="Google" id="ProtNLM"/>
    </source>
</evidence>
<protein>
    <recommendedName>
        <fullName evidence="7">Resolvase/invertase-type recombinase catalytic domain-containing protein</fullName>
    </recommendedName>
</protein>
<dbReference type="InterPro" id="IPR036162">
    <property type="entry name" value="Resolvase-like_N_sf"/>
</dbReference>
<dbReference type="InterPro" id="IPR006119">
    <property type="entry name" value="Resolv_N"/>
</dbReference>
<evidence type="ECO:0000259" key="4">
    <source>
        <dbReference type="PROSITE" id="PS51736"/>
    </source>
</evidence>
<feature type="domain" description="Resolvase/invertase-type recombinase catalytic" evidence="4">
    <location>
        <begin position="27"/>
        <end position="174"/>
    </location>
</feature>
<dbReference type="PROSITE" id="PS51737">
    <property type="entry name" value="RECOMBINASE_DNA_BIND"/>
    <property type="match status" value="1"/>
</dbReference>
<gene>
    <name evidence="6" type="ORF">S01H1_41774</name>
</gene>
<keyword evidence="1" id="KW-0238">DNA-binding</keyword>
<feature type="region of interest" description="Disordered" evidence="3">
    <location>
        <begin position="231"/>
        <end position="251"/>
    </location>
</feature>
<dbReference type="CDD" id="cd03768">
    <property type="entry name" value="SR_ResInv"/>
    <property type="match status" value="1"/>
</dbReference>
<evidence type="ECO:0000259" key="5">
    <source>
        <dbReference type="PROSITE" id="PS51737"/>
    </source>
</evidence>
<dbReference type="Pfam" id="PF00239">
    <property type="entry name" value="Resolvase"/>
    <property type="match status" value="1"/>
</dbReference>
<evidence type="ECO:0000256" key="2">
    <source>
        <dbReference type="ARBA" id="ARBA00023172"/>
    </source>
</evidence>
<dbReference type="Gene3D" id="3.40.50.1390">
    <property type="entry name" value="Resolvase, N-terminal catalytic domain"/>
    <property type="match status" value="1"/>
</dbReference>
<comment type="caution">
    <text evidence="6">The sequence shown here is derived from an EMBL/GenBank/DDBJ whole genome shotgun (WGS) entry which is preliminary data.</text>
</comment>
<dbReference type="AlphaFoldDB" id="X0U7J0"/>
<dbReference type="InterPro" id="IPR011109">
    <property type="entry name" value="DNA_bind_recombinase_dom"/>
</dbReference>
<evidence type="ECO:0000256" key="3">
    <source>
        <dbReference type="SAM" id="MobiDB-lite"/>
    </source>
</evidence>
<dbReference type="InterPro" id="IPR050639">
    <property type="entry name" value="SSR_resolvase"/>
</dbReference>
<dbReference type="GO" id="GO:0000150">
    <property type="term" value="F:DNA strand exchange activity"/>
    <property type="evidence" value="ECO:0007669"/>
    <property type="project" value="InterPro"/>
</dbReference>
<dbReference type="InterPro" id="IPR038109">
    <property type="entry name" value="DNA_bind_recomb_sf"/>
</dbReference>
<dbReference type="EMBL" id="BARS01026512">
    <property type="protein sequence ID" value="GAG01500.1"/>
    <property type="molecule type" value="Genomic_DNA"/>
</dbReference>
<name>X0U7J0_9ZZZZ</name>
<organism evidence="6">
    <name type="scientific">marine sediment metagenome</name>
    <dbReference type="NCBI Taxonomy" id="412755"/>
    <lineage>
        <taxon>unclassified sequences</taxon>
        <taxon>metagenomes</taxon>
        <taxon>ecological metagenomes</taxon>
    </lineage>
</organism>
<dbReference type="PROSITE" id="PS51736">
    <property type="entry name" value="RECOMBINASES_3"/>
    <property type="match status" value="1"/>
</dbReference>
<keyword evidence="2" id="KW-0233">DNA recombination</keyword>
<feature type="non-terminal residue" evidence="6">
    <location>
        <position position="251"/>
    </location>
</feature>
<dbReference type="PANTHER" id="PTHR30461">
    <property type="entry name" value="DNA-INVERTASE FROM LAMBDOID PROPHAGE"/>
    <property type="match status" value="1"/>
</dbReference>
<feature type="region of interest" description="Disordered" evidence="3">
    <location>
        <begin position="1"/>
        <end position="20"/>
    </location>
</feature>
<feature type="domain" description="Recombinase" evidence="5">
    <location>
        <begin position="182"/>
        <end position="251"/>
    </location>
</feature>
<dbReference type="GO" id="GO:0003677">
    <property type="term" value="F:DNA binding"/>
    <property type="evidence" value="ECO:0007669"/>
    <property type="project" value="UniProtKB-KW"/>
</dbReference>
<dbReference type="SMART" id="SM00857">
    <property type="entry name" value="Resolvase"/>
    <property type="match status" value="1"/>
</dbReference>
<accession>X0U7J0</accession>
<sequence>MKVKRAGLLSSEHAEAADSGHQPLKIRAVAYRRVSGHEQAVAGTSLENQKAQIAAHCVSMGYTPVGDYCDGGVSGQRDDRPAFTEMMRDAATHKFDHIVCTKIDRFGRNLRHLLNSVDILDKLGIGFSAFQSSINTRGDTGMLVLSVLGAIAEYEAKLTRERTLAGRQDTLAAGKWPAGNPSYGFRRDPDTGKLVIFEAEALIIKRIYREYAAGATLHAIAAGLNNDHILTTGRDRKGGPRATGWRGEAVR</sequence>
<proteinExistence type="predicted"/>